<gene>
    <name evidence="2" type="ORF">EV702DRAFT_1196472</name>
</gene>
<sequence>MTASLVIPYAPAQIAQGHTAFGVPMAGVSMPTYNTRGRTCDSRTGRVAIRPPGNPGVSMNMLIVLLPKDLLPMEYDEGTSHFSEYDDIAVSRMRTGEALASDLRFLAKYGLTKKLVIQRDGNLSFPPWHPEPLYLAPDELNQDIRQQFHELPFHFITPGYSNASQGQRYLHVDQSFTFQQLQFAAFQKKIEHIRAPDDSNTSLLYICPKGGPLIGPVEPNSPSQHFCFANCIMAHLQQGITDPTATPNEFFSPACKRSCPNSEVPVPPVTLPATPSTSSLTLSTMSSGSNSQALVKFPRYRNRECSASPHPAVQGQPHPPPHLLVCRQRQRSRSSSLESLNIRQQSRMSSTPLDNSVAVSSPTLGGLQPLPPNPSTSRSSRSLVPFPMFSQPRPYDVSGAPLVPFDSAHIHDLSDLSNTIYASVDLEYSESTLHFEADMLNDAVDGLINLLKHCHMPQIATALTQSF</sequence>
<name>A0A9P6ZWG4_9AGAM</name>
<dbReference type="AlphaFoldDB" id="A0A9P6ZWG4"/>
<dbReference type="OrthoDB" id="2688890at2759"/>
<reference evidence="2" key="1">
    <citation type="journal article" date="2020" name="New Phytol.">
        <title>Comparative genomics reveals dynamic genome evolution in host specialist ectomycorrhizal fungi.</title>
        <authorList>
            <person name="Lofgren L.A."/>
            <person name="Nguyen N.H."/>
            <person name="Vilgalys R."/>
            <person name="Ruytinx J."/>
            <person name="Liao H.L."/>
            <person name="Branco S."/>
            <person name="Kuo A."/>
            <person name="LaButti K."/>
            <person name="Lipzen A."/>
            <person name="Andreopoulos W."/>
            <person name="Pangilinan J."/>
            <person name="Riley R."/>
            <person name="Hundley H."/>
            <person name="Na H."/>
            <person name="Barry K."/>
            <person name="Grigoriev I.V."/>
            <person name="Stajich J.E."/>
            <person name="Kennedy P.G."/>
        </authorList>
    </citation>
    <scope>NUCLEOTIDE SEQUENCE</scope>
    <source>
        <strain evidence="2">DOB743</strain>
    </source>
</reference>
<feature type="compositionally biased region" description="Polar residues" evidence="1">
    <location>
        <begin position="337"/>
        <end position="363"/>
    </location>
</feature>
<proteinExistence type="predicted"/>
<feature type="region of interest" description="Disordered" evidence="1">
    <location>
        <begin position="305"/>
        <end position="382"/>
    </location>
</feature>
<feature type="compositionally biased region" description="Low complexity" evidence="1">
    <location>
        <begin position="271"/>
        <end position="288"/>
    </location>
</feature>
<evidence type="ECO:0000256" key="1">
    <source>
        <dbReference type="SAM" id="MobiDB-lite"/>
    </source>
</evidence>
<dbReference type="EMBL" id="JABBWD010000017">
    <property type="protein sequence ID" value="KAG1778069.1"/>
    <property type="molecule type" value="Genomic_DNA"/>
</dbReference>
<feature type="region of interest" description="Disordered" evidence="1">
    <location>
        <begin position="265"/>
        <end position="288"/>
    </location>
</feature>
<accession>A0A9P6ZWG4</accession>
<evidence type="ECO:0000313" key="3">
    <source>
        <dbReference type="Proteomes" id="UP000714275"/>
    </source>
</evidence>
<organism evidence="2 3">
    <name type="scientific">Suillus placidus</name>
    <dbReference type="NCBI Taxonomy" id="48579"/>
    <lineage>
        <taxon>Eukaryota</taxon>
        <taxon>Fungi</taxon>
        <taxon>Dikarya</taxon>
        <taxon>Basidiomycota</taxon>
        <taxon>Agaricomycotina</taxon>
        <taxon>Agaricomycetes</taxon>
        <taxon>Agaricomycetidae</taxon>
        <taxon>Boletales</taxon>
        <taxon>Suillineae</taxon>
        <taxon>Suillaceae</taxon>
        <taxon>Suillus</taxon>
    </lineage>
</organism>
<protein>
    <submittedName>
        <fullName evidence="2">Uncharacterized protein</fullName>
    </submittedName>
</protein>
<keyword evidence="3" id="KW-1185">Reference proteome</keyword>
<dbReference type="Proteomes" id="UP000714275">
    <property type="component" value="Unassembled WGS sequence"/>
</dbReference>
<evidence type="ECO:0000313" key="2">
    <source>
        <dbReference type="EMBL" id="KAG1778069.1"/>
    </source>
</evidence>
<comment type="caution">
    <text evidence="2">The sequence shown here is derived from an EMBL/GenBank/DDBJ whole genome shotgun (WGS) entry which is preliminary data.</text>
</comment>